<evidence type="ECO:0000256" key="3">
    <source>
        <dbReference type="ARBA" id="ARBA00022679"/>
    </source>
</evidence>
<evidence type="ECO:0000256" key="2">
    <source>
        <dbReference type="ARBA" id="ARBA00022676"/>
    </source>
</evidence>
<feature type="binding site" evidence="6">
    <location>
        <position position="27"/>
    </location>
    <ligand>
        <name>NAD(+)</name>
        <dbReference type="ChEBI" id="CHEBI:57540"/>
    </ligand>
</feature>
<keyword evidence="1 6" id="KW-1277">Toxin-antitoxin system</keyword>
<accession>A0AAX3U2S8</accession>
<keyword evidence="3 6" id="KW-0808">Transferase</keyword>
<evidence type="ECO:0000256" key="6">
    <source>
        <dbReference type="PROSITE-ProRule" id="PRU01362"/>
    </source>
</evidence>
<dbReference type="AlphaFoldDB" id="A0AAX3U2S8"/>
<feature type="active site" description="Proton acceptor" evidence="6">
    <location>
        <position position="58"/>
    </location>
</feature>
<evidence type="ECO:0000313" key="9">
    <source>
        <dbReference type="Proteomes" id="UP001239257"/>
    </source>
</evidence>
<dbReference type="PROSITE" id="PS52018">
    <property type="entry name" value="DART"/>
    <property type="match status" value="1"/>
</dbReference>
<dbReference type="Pfam" id="PF14487">
    <property type="entry name" value="DarT"/>
    <property type="match status" value="1"/>
</dbReference>
<protein>
    <submittedName>
        <fullName evidence="8">DarT ssDNA thymidine ADP-ribosyltransferase family protein</fullName>
    </submittedName>
</protein>
<evidence type="ECO:0000313" key="8">
    <source>
        <dbReference type="EMBL" id="WGK81797.1"/>
    </source>
</evidence>
<sequence>MSSLEESIKAKGISEILHFTTNKGLLGVLRTGAVLPSSQLKDEDTLAFIFQQNSLKRREWDSKWLDFVNLSITKLNFEFFEHSRSVHKNTDIYWAILSFSPDILMHSGVYFTTTNNIYPSCLRGQGVEIFERMFANPIEGKFQKSFYRTPFHLPSWTTCEQAEVLYPGRLSLDCLIKVYVSSFEDKSSIMAQLAVLGLTLDVEVSPDKFRDMKNDH</sequence>
<dbReference type="Proteomes" id="UP001239257">
    <property type="component" value="Chromosome 1"/>
</dbReference>
<evidence type="ECO:0000256" key="1">
    <source>
        <dbReference type="ARBA" id="ARBA00022649"/>
    </source>
</evidence>
<reference evidence="8" key="1">
    <citation type="submission" date="2022-02" db="EMBL/GenBank/DDBJ databases">
        <title>Emergence and expansion in Europe of a Vibrio aestuarianus clonal complex pathogenic for oysters.</title>
        <authorList>
            <person name="Mesnil A."/>
            <person name="Travers M.-A."/>
        </authorList>
    </citation>
    <scope>NUCLEOTIDE SEQUENCE</scope>
    <source>
        <strain evidence="8">U29</strain>
    </source>
</reference>
<feature type="binding site" evidence="6">
    <location>
        <position position="58"/>
    </location>
    <ligand>
        <name>NAD(+)</name>
        <dbReference type="ChEBI" id="CHEBI:57540"/>
    </ligand>
</feature>
<organism evidence="8 9">
    <name type="scientific">Vibrio aestuarianus</name>
    <dbReference type="NCBI Taxonomy" id="28171"/>
    <lineage>
        <taxon>Bacteria</taxon>
        <taxon>Pseudomonadati</taxon>
        <taxon>Pseudomonadota</taxon>
        <taxon>Gammaproteobacteria</taxon>
        <taxon>Vibrionales</taxon>
        <taxon>Vibrionaceae</taxon>
        <taxon>Vibrio</taxon>
    </lineage>
</organism>
<feature type="binding site" evidence="6">
    <location>
        <position position="35"/>
    </location>
    <ligand>
        <name>NAD(+)</name>
        <dbReference type="ChEBI" id="CHEBI:57540"/>
    </ligand>
</feature>
<name>A0AAX3U2S8_9VIBR</name>
<comment type="catalytic activity">
    <reaction evidence="6">
        <text>a thymidine in DNA + NAD(+) = an N-(ADP-alpha-D-ribosyl)-thymidine in DNA + nicotinamide + H(+)</text>
        <dbReference type="Rhea" id="RHEA:71651"/>
        <dbReference type="Rhea" id="RHEA-COMP:13556"/>
        <dbReference type="Rhea" id="RHEA-COMP:18051"/>
        <dbReference type="ChEBI" id="CHEBI:15378"/>
        <dbReference type="ChEBI" id="CHEBI:17154"/>
        <dbReference type="ChEBI" id="CHEBI:57540"/>
        <dbReference type="ChEBI" id="CHEBI:137386"/>
        <dbReference type="ChEBI" id="CHEBI:191199"/>
    </reaction>
</comment>
<keyword evidence="5 6" id="KW-0238">DNA-binding</keyword>
<gene>
    <name evidence="8" type="ORF">PYE51_00635</name>
</gene>
<dbReference type="GO" id="GO:0016757">
    <property type="term" value="F:glycosyltransferase activity"/>
    <property type="evidence" value="ECO:0007669"/>
    <property type="project" value="UniProtKB-UniRule"/>
</dbReference>
<feature type="binding site" evidence="6">
    <location>
        <begin position="18"/>
        <end position="20"/>
    </location>
    <ligand>
        <name>NAD(+)</name>
        <dbReference type="ChEBI" id="CHEBI:57540"/>
    </ligand>
</feature>
<dbReference type="InterPro" id="IPR029494">
    <property type="entry name" value="DarT"/>
</dbReference>
<dbReference type="EMBL" id="CP118709">
    <property type="protein sequence ID" value="WGK81797.1"/>
    <property type="molecule type" value="Genomic_DNA"/>
</dbReference>
<feature type="domain" description="DarT" evidence="7">
    <location>
        <begin position="14"/>
        <end position="210"/>
    </location>
</feature>
<proteinExistence type="inferred from homology"/>
<evidence type="ECO:0000256" key="5">
    <source>
        <dbReference type="ARBA" id="ARBA00023125"/>
    </source>
</evidence>
<keyword evidence="2 6" id="KW-0328">Glycosyltransferase</keyword>
<evidence type="ECO:0000259" key="7">
    <source>
        <dbReference type="PROSITE" id="PS52018"/>
    </source>
</evidence>
<dbReference type="RefSeq" id="WP_053311381.1">
    <property type="nucleotide sequence ID" value="NZ_CP118709.1"/>
</dbReference>
<feature type="active site" evidence="6">
    <location>
        <position position="163"/>
    </location>
</feature>
<keyword evidence="4 6" id="KW-0548">Nucleotidyltransferase</keyword>
<dbReference type="GO" id="GO:0016779">
    <property type="term" value="F:nucleotidyltransferase activity"/>
    <property type="evidence" value="ECO:0007669"/>
    <property type="project" value="UniProtKB-UniRule"/>
</dbReference>
<dbReference type="GO" id="GO:0003677">
    <property type="term" value="F:DNA binding"/>
    <property type="evidence" value="ECO:0007669"/>
    <property type="project" value="UniProtKB-UniRule"/>
</dbReference>
<evidence type="ECO:0000256" key="4">
    <source>
        <dbReference type="ARBA" id="ARBA00022695"/>
    </source>
</evidence>
<comment type="similarity">
    <text evidence="6">Belongs to the DarT ADP-ribosyltransferase family.</text>
</comment>